<dbReference type="Proteomes" id="UP000093985">
    <property type="component" value="Unassembled WGS sequence"/>
</dbReference>
<organism evidence="3 4">
    <name type="scientific">Mycolicibacter sinensis (strain JDM601)</name>
    <name type="common">Mycobacterium sinense</name>
    <dbReference type="NCBI Taxonomy" id="875328"/>
    <lineage>
        <taxon>Bacteria</taxon>
        <taxon>Bacillati</taxon>
        <taxon>Actinomycetota</taxon>
        <taxon>Actinomycetes</taxon>
        <taxon>Mycobacteriales</taxon>
        <taxon>Mycobacteriaceae</taxon>
        <taxon>Mycolicibacter</taxon>
    </lineage>
</organism>
<dbReference type="PROSITE" id="PS51257">
    <property type="entry name" value="PROKAR_LIPOPROTEIN"/>
    <property type="match status" value="1"/>
</dbReference>
<proteinExistence type="predicted"/>
<gene>
    <name evidence="3" type="ORF">A5771_02935</name>
</gene>
<evidence type="ECO:0000313" key="3">
    <source>
        <dbReference type="EMBL" id="OBG08576.1"/>
    </source>
</evidence>
<keyword evidence="1" id="KW-1133">Transmembrane helix</keyword>
<name>A0A1A2EHX3_MYCSD</name>
<protein>
    <recommendedName>
        <fullName evidence="2">Low molecular weight protein antigen 6 PH domain-containing protein</fullName>
    </recommendedName>
</protein>
<dbReference type="AlphaFoldDB" id="A0A1A2EHX3"/>
<dbReference type="InterPro" id="IPR019692">
    <property type="entry name" value="CFP-6_PH"/>
</dbReference>
<feature type="domain" description="Low molecular weight protein antigen 6 PH" evidence="2">
    <location>
        <begin position="63"/>
        <end position="139"/>
    </location>
</feature>
<dbReference type="Pfam" id="PF10756">
    <property type="entry name" value="bPH_6"/>
    <property type="match status" value="1"/>
</dbReference>
<dbReference type="RefSeq" id="WP_064854004.1">
    <property type="nucleotide sequence ID" value="NZ_LZIM01000045.1"/>
</dbReference>
<reference evidence="4" key="1">
    <citation type="submission" date="2016-06" db="EMBL/GenBank/DDBJ databases">
        <authorList>
            <person name="Sutton G."/>
            <person name="Brinkac L."/>
            <person name="Sanka R."/>
            <person name="Adams M."/>
            <person name="Lau E."/>
            <person name="Mehaffy C."/>
            <person name="Tameris M."/>
            <person name="Hatherill M."/>
            <person name="Hanekom W."/>
            <person name="Mahomed H."/>
            <person name="Mcshane H."/>
        </authorList>
    </citation>
    <scope>NUCLEOTIDE SEQUENCE [LARGE SCALE GENOMIC DNA]</scope>
    <source>
        <strain evidence="4">852014-51077_SCH5608930-a</strain>
    </source>
</reference>
<sequence length="143" mass="15448">MSEEQRQQTQWSPPAGGIAGCALAGAVLAISAVTLATDLPGRLLAGIAGVGLMVFAGFSWQARPKLALTPQGLAVRGWRRTRILAPGSLARVRVTEFQRIGRKHRLLEIETDDDLLILSRWDLGTDPRDVFDALTAAGYTGRR</sequence>
<accession>A0A1A2EHX3</accession>
<evidence type="ECO:0000256" key="1">
    <source>
        <dbReference type="SAM" id="Phobius"/>
    </source>
</evidence>
<comment type="caution">
    <text evidence="3">The sequence shown here is derived from an EMBL/GenBank/DDBJ whole genome shotgun (WGS) entry which is preliminary data.</text>
</comment>
<feature type="transmembrane region" description="Helical" evidence="1">
    <location>
        <begin position="15"/>
        <end position="36"/>
    </location>
</feature>
<evidence type="ECO:0000259" key="2">
    <source>
        <dbReference type="Pfam" id="PF10756"/>
    </source>
</evidence>
<evidence type="ECO:0000313" key="4">
    <source>
        <dbReference type="Proteomes" id="UP000093985"/>
    </source>
</evidence>
<dbReference type="EMBL" id="LZIN01000024">
    <property type="protein sequence ID" value="OBG08576.1"/>
    <property type="molecule type" value="Genomic_DNA"/>
</dbReference>
<keyword evidence="1" id="KW-0812">Transmembrane</keyword>
<keyword evidence="1" id="KW-0472">Membrane</keyword>
<dbReference type="OrthoDB" id="4381453at2"/>
<feature type="transmembrane region" description="Helical" evidence="1">
    <location>
        <begin position="43"/>
        <end position="60"/>
    </location>
</feature>